<sequence>MKLFKILSEKRYLATAVAATFVMLLIFPTFQSLGNLDIWFTFISPLNFVLYMIFSILFGITMSIQYHSFRQKIQACELKSASSQAGSILGIFAFQCPACIPILAQALGFNTVIFLSAYRTPLMLIGLVLMFVSLYLLGAFTKGS</sequence>
<gene>
    <name evidence="2" type="ORF">H1016_01825</name>
</gene>
<keyword evidence="3" id="KW-1185">Reference proteome</keyword>
<keyword evidence="1" id="KW-0812">Transmembrane</keyword>
<feature type="transmembrane region" description="Helical" evidence="1">
    <location>
        <begin position="121"/>
        <end position="140"/>
    </location>
</feature>
<dbReference type="EMBL" id="DVAB01000017">
    <property type="protein sequence ID" value="HIK00257.1"/>
    <property type="molecule type" value="Genomic_DNA"/>
</dbReference>
<evidence type="ECO:0000313" key="3">
    <source>
        <dbReference type="Proteomes" id="UP000646946"/>
    </source>
</evidence>
<proteinExistence type="predicted"/>
<protein>
    <submittedName>
        <fullName evidence="2">Uncharacterized protein</fullName>
    </submittedName>
</protein>
<organism evidence="2 3">
    <name type="scientific">Candidatus Naiadarchaeum limnaeum</name>
    <dbReference type="NCBI Taxonomy" id="2756139"/>
    <lineage>
        <taxon>Archaea</taxon>
        <taxon>Candidatus Undinarchaeota</taxon>
        <taxon>Candidatus Undinarchaeia</taxon>
        <taxon>Candidatus Naiadarchaeales</taxon>
        <taxon>Candidatus Naiadarchaeaceae</taxon>
        <taxon>Candidatus Naiadarchaeum</taxon>
    </lineage>
</organism>
<evidence type="ECO:0000313" key="2">
    <source>
        <dbReference type="EMBL" id="HIK00257.1"/>
    </source>
</evidence>
<accession>A0A832URF1</accession>
<feature type="transmembrane region" description="Helical" evidence="1">
    <location>
        <begin position="12"/>
        <end position="30"/>
    </location>
</feature>
<keyword evidence="1" id="KW-0472">Membrane</keyword>
<evidence type="ECO:0000256" key="1">
    <source>
        <dbReference type="SAM" id="Phobius"/>
    </source>
</evidence>
<feature type="transmembrane region" description="Helical" evidence="1">
    <location>
        <begin position="85"/>
        <end position="109"/>
    </location>
</feature>
<feature type="transmembrane region" description="Helical" evidence="1">
    <location>
        <begin position="42"/>
        <end position="64"/>
    </location>
</feature>
<reference evidence="2 3" key="1">
    <citation type="journal article" name="Nat. Commun.">
        <title>Undinarchaeota illuminate DPANN phylogeny and the impact of gene transfer on archaeal evolution.</title>
        <authorList>
            <person name="Dombrowski N."/>
            <person name="Williams T.A."/>
            <person name="Sun J."/>
            <person name="Woodcroft B.J."/>
            <person name="Lee J.H."/>
            <person name="Minh B.Q."/>
            <person name="Rinke C."/>
            <person name="Spang A."/>
        </authorList>
    </citation>
    <scope>NUCLEOTIDE SEQUENCE [LARGE SCALE GENOMIC DNA]</scope>
    <source>
        <strain evidence="2">MAG_bin1129</strain>
    </source>
</reference>
<keyword evidence="1" id="KW-1133">Transmembrane helix</keyword>
<dbReference type="Proteomes" id="UP000646946">
    <property type="component" value="Unassembled WGS sequence"/>
</dbReference>
<dbReference type="AlphaFoldDB" id="A0A832URF1"/>
<name>A0A832URF1_9ARCH</name>
<comment type="caution">
    <text evidence="2">The sequence shown here is derived from an EMBL/GenBank/DDBJ whole genome shotgun (WGS) entry which is preliminary data.</text>
</comment>